<gene>
    <name evidence="2" type="ORF">SODALDRAFT_329037</name>
</gene>
<keyword evidence="3" id="KW-1185">Reference proteome</keyword>
<dbReference type="Proteomes" id="UP000272025">
    <property type="component" value="Unassembled WGS sequence"/>
</dbReference>
<feature type="signal peptide" evidence="1">
    <location>
        <begin position="1"/>
        <end position="24"/>
    </location>
</feature>
<dbReference type="RefSeq" id="XP_028463476.1">
    <property type="nucleotide sequence ID" value="XM_028610837.1"/>
</dbReference>
<dbReference type="EMBL" id="ML119061">
    <property type="protein sequence ID" value="ROT35670.1"/>
    <property type="molecule type" value="Genomic_DNA"/>
</dbReference>
<dbReference type="AlphaFoldDB" id="A0A3N2PML6"/>
<feature type="chain" id="PRO_5018176798" evidence="1">
    <location>
        <begin position="25"/>
        <end position="294"/>
    </location>
</feature>
<evidence type="ECO:0000313" key="3">
    <source>
        <dbReference type="Proteomes" id="UP000272025"/>
    </source>
</evidence>
<keyword evidence="1" id="KW-0732">Signal</keyword>
<protein>
    <submittedName>
        <fullName evidence="2">Uncharacterized protein</fullName>
    </submittedName>
</protein>
<dbReference type="GeneID" id="39579315"/>
<dbReference type="OrthoDB" id="4732366at2759"/>
<evidence type="ECO:0000313" key="2">
    <source>
        <dbReference type="EMBL" id="ROT35670.1"/>
    </source>
</evidence>
<reference evidence="2 3" key="1">
    <citation type="journal article" date="2018" name="Mol. Ecol.">
        <title>The obligate alkalophilic soda-lake fungus Sodiomyces alkalinus has shifted to a protein diet.</title>
        <authorList>
            <person name="Grum-Grzhimaylo A.A."/>
            <person name="Falkoski D.L."/>
            <person name="van den Heuvel J."/>
            <person name="Valero-Jimenez C.A."/>
            <person name="Min B."/>
            <person name="Choi I.G."/>
            <person name="Lipzen A."/>
            <person name="Daum C.G."/>
            <person name="Aanen D.K."/>
            <person name="Tsang A."/>
            <person name="Henrissat B."/>
            <person name="Bilanenko E.N."/>
            <person name="de Vries R.P."/>
            <person name="van Kan J.A.L."/>
            <person name="Grigoriev I.V."/>
            <person name="Debets A.J.M."/>
        </authorList>
    </citation>
    <scope>NUCLEOTIDE SEQUENCE [LARGE SCALE GENOMIC DNA]</scope>
    <source>
        <strain evidence="2 3">F11</strain>
    </source>
</reference>
<accession>A0A3N2PML6</accession>
<organism evidence="2 3">
    <name type="scientific">Sodiomyces alkalinus (strain CBS 110278 / VKM F-3762 / F11)</name>
    <name type="common">Alkaliphilic filamentous fungus</name>
    <dbReference type="NCBI Taxonomy" id="1314773"/>
    <lineage>
        <taxon>Eukaryota</taxon>
        <taxon>Fungi</taxon>
        <taxon>Dikarya</taxon>
        <taxon>Ascomycota</taxon>
        <taxon>Pezizomycotina</taxon>
        <taxon>Sordariomycetes</taxon>
        <taxon>Hypocreomycetidae</taxon>
        <taxon>Glomerellales</taxon>
        <taxon>Plectosphaerellaceae</taxon>
        <taxon>Sodiomyces</taxon>
    </lineage>
</organism>
<dbReference type="InterPro" id="IPR022190">
    <property type="entry name" value="DUF3716"/>
</dbReference>
<dbReference type="Pfam" id="PF12511">
    <property type="entry name" value="DUF3716"/>
    <property type="match status" value="1"/>
</dbReference>
<name>A0A3N2PML6_SODAK</name>
<evidence type="ECO:0000256" key="1">
    <source>
        <dbReference type="SAM" id="SignalP"/>
    </source>
</evidence>
<sequence length="294" mass="31611">MRCLSVVITSVVLLPGTGKGPTCASPLQTLAKSGIISPVVTPCLSEANENMVNLRRNNHSEYSAVSLPPVPSVPPSVAEPTIASEYIQRDVLPSFSRPATGAAHALADLPVLRDLVSNKAGRGTFSTKKANNIPATIVQCVGDEAPAPCNRCAQRFGLWAQCVVPPVAFHGVTKGACATCHFESLGSRCSLHKKNRVPMAPAPPAVNTLPGSTGLDLAQLKEDSKRMTDAQRASAEARIQAEMAALGWAKLELQQREQQPWSWEDKEDTEFGANFSKRTWHDSNGETILYFRKA</sequence>
<proteinExistence type="predicted"/>